<dbReference type="STRING" id="400668.Mmwyl1_4215"/>
<dbReference type="eggNOG" id="ENOG5032R5G">
    <property type="taxonomic scope" value="Bacteria"/>
</dbReference>
<protein>
    <recommendedName>
        <fullName evidence="1">RiboL-PSP-HEPN domain-containing protein</fullName>
    </recommendedName>
</protein>
<feature type="domain" description="RiboL-PSP-HEPN" evidence="1">
    <location>
        <begin position="27"/>
        <end position="170"/>
    </location>
</feature>
<proteinExistence type="predicted"/>
<dbReference type="AlphaFoldDB" id="A6W331"/>
<dbReference type="KEGG" id="mmw:Mmwyl1_4215"/>
<evidence type="ECO:0000313" key="2">
    <source>
        <dbReference type="EMBL" id="ABR73110.1"/>
    </source>
</evidence>
<dbReference type="InterPro" id="IPR041519">
    <property type="entry name" value="HEPN_RiboL-PSP"/>
</dbReference>
<evidence type="ECO:0000259" key="1">
    <source>
        <dbReference type="Pfam" id="PF18735"/>
    </source>
</evidence>
<accession>A6W331</accession>
<organism evidence="2">
    <name type="scientific">Marinomonas sp. (strain MWYL1)</name>
    <dbReference type="NCBI Taxonomy" id="400668"/>
    <lineage>
        <taxon>Bacteria</taxon>
        <taxon>Pseudomonadati</taxon>
        <taxon>Pseudomonadota</taxon>
        <taxon>Gammaproteobacteria</taxon>
        <taxon>Oceanospirillales</taxon>
        <taxon>Oceanospirillaceae</taxon>
        <taxon>Marinomonas</taxon>
    </lineage>
</organism>
<name>A6W331_MARMS</name>
<sequence length="181" mass="20930">MSLNDSGRKAISALFKDYGENYAFLIERKQISIANDYKSQYSKVMLLSTASYFENRVIQIMLEILNPNSCSITHGFMETKALKRQYHTLFNWDQNNANQFFSLFGSDFKDFMKIKLTTDTDLNNSIRDFMDLGSTRNKLVHGNYATFQLTLTADDIFAKFENATKFVDSLIPLSQEFRDAQ</sequence>
<gene>
    <name evidence="2" type="ordered locus">Mmwyl1_4215</name>
</gene>
<dbReference type="EMBL" id="CP000749">
    <property type="protein sequence ID" value="ABR73110.1"/>
    <property type="molecule type" value="Genomic_DNA"/>
</dbReference>
<reference evidence="2" key="1">
    <citation type="submission" date="2007-06" db="EMBL/GenBank/DDBJ databases">
        <title>Complete sequence of Marinomonas sp. MWYL1.</title>
        <authorList>
            <consortium name="US DOE Joint Genome Institute"/>
            <person name="Copeland A."/>
            <person name="Lucas S."/>
            <person name="Lapidus A."/>
            <person name="Barry K."/>
            <person name="Glavina del Rio T."/>
            <person name="Dalin E."/>
            <person name="Tice H."/>
            <person name="Pitluck S."/>
            <person name="Kiss H."/>
            <person name="Brettin T."/>
            <person name="Bruce D."/>
            <person name="Detter J.C."/>
            <person name="Han C."/>
            <person name="Schmutz J."/>
            <person name="Larimer F."/>
            <person name="Land M."/>
            <person name="Hauser L."/>
            <person name="Kyrpides N."/>
            <person name="Kim E."/>
            <person name="Johnston A.W.B."/>
            <person name="Todd J.D."/>
            <person name="Rogers R."/>
            <person name="Wexler M."/>
            <person name="Bond P.L."/>
            <person name="Li Y."/>
            <person name="Richardson P."/>
        </authorList>
    </citation>
    <scope>NUCLEOTIDE SEQUENCE [LARGE SCALE GENOMIC DNA]</scope>
    <source>
        <strain evidence="2">MWYL1</strain>
    </source>
</reference>
<dbReference type="OrthoDB" id="9770340at2"/>
<dbReference type="Pfam" id="PF18735">
    <property type="entry name" value="HEPN_RiboL-PSP"/>
    <property type="match status" value="1"/>
</dbReference>
<dbReference type="HOGENOM" id="CLU_118475_0_0_6"/>